<protein>
    <submittedName>
        <fullName evidence="2">Uncharacterized protein</fullName>
    </submittedName>
</protein>
<dbReference type="GeneID" id="54575094"/>
<feature type="compositionally biased region" description="Polar residues" evidence="1">
    <location>
        <begin position="90"/>
        <end position="102"/>
    </location>
</feature>
<evidence type="ECO:0000313" key="3">
    <source>
        <dbReference type="Proteomes" id="UP000800094"/>
    </source>
</evidence>
<feature type="compositionally biased region" description="Low complexity" evidence="1">
    <location>
        <begin position="53"/>
        <end position="65"/>
    </location>
</feature>
<reference evidence="2" key="1">
    <citation type="journal article" date="2020" name="Stud. Mycol.">
        <title>101 Dothideomycetes genomes: a test case for predicting lifestyles and emergence of pathogens.</title>
        <authorList>
            <person name="Haridas S."/>
            <person name="Albert R."/>
            <person name="Binder M."/>
            <person name="Bloem J."/>
            <person name="Labutti K."/>
            <person name="Salamov A."/>
            <person name="Andreopoulos B."/>
            <person name="Baker S."/>
            <person name="Barry K."/>
            <person name="Bills G."/>
            <person name="Bluhm B."/>
            <person name="Cannon C."/>
            <person name="Castanera R."/>
            <person name="Culley D."/>
            <person name="Daum C."/>
            <person name="Ezra D."/>
            <person name="Gonzalez J."/>
            <person name="Henrissat B."/>
            <person name="Kuo A."/>
            <person name="Liang C."/>
            <person name="Lipzen A."/>
            <person name="Lutzoni F."/>
            <person name="Magnuson J."/>
            <person name="Mondo S."/>
            <person name="Nolan M."/>
            <person name="Ohm R."/>
            <person name="Pangilinan J."/>
            <person name="Park H.-J."/>
            <person name="Ramirez L."/>
            <person name="Alfaro M."/>
            <person name="Sun H."/>
            <person name="Tritt A."/>
            <person name="Yoshinaga Y."/>
            <person name="Zwiers L.-H."/>
            <person name="Turgeon B."/>
            <person name="Goodwin S."/>
            <person name="Spatafora J."/>
            <person name="Crous P."/>
            <person name="Grigoriev I."/>
        </authorList>
    </citation>
    <scope>NUCLEOTIDE SEQUENCE</scope>
    <source>
        <strain evidence="2">CBS 122368</strain>
    </source>
</reference>
<keyword evidence="3" id="KW-1185">Reference proteome</keyword>
<evidence type="ECO:0000313" key="2">
    <source>
        <dbReference type="EMBL" id="KAF2250314.1"/>
    </source>
</evidence>
<feature type="region of interest" description="Disordered" evidence="1">
    <location>
        <begin position="18"/>
        <end position="103"/>
    </location>
</feature>
<name>A0A6A6IIB1_9PLEO</name>
<proteinExistence type="predicted"/>
<feature type="compositionally biased region" description="Basic and acidic residues" evidence="1">
    <location>
        <begin position="39"/>
        <end position="51"/>
    </location>
</feature>
<dbReference type="EMBL" id="ML987194">
    <property type="protein sequence ID" value="KAF2250314.1"/>
    <property type="molecule type" value="Genomic_DNA"/>
</dbReference>
<feature type="compositionally biased region" description="Polar residues" evidence="1">
    <location>
        <begin position="18"/>
        <end position="30"/>
    </location>
</feature>
<organism evidence="2 3">
    <name type="scientific">Trematosphaeria pertusa</name>
    <dbReference type="NCBI Taxonomy" id="390896"/>
    <lineage>
        <taxon>Eukaryota</taxon>
        <taxon>Fungi</taxon>
        <taxon>Dikarya</taxon>
        <taxon>Ascomycota</taxon>
        <taxon>Pezizomycotina</taxon>
        <taxon>Dothideomycetes</taxon>
        <taxon>Pleosporomycetidae</taxon>
        <taxon>Pleosporales</taxon>
        <taxon>Massarineae</taxon>
        <taxon>Trematosphaeriaceae</taxon>
        <taxon>Trematosphaeria</taxon>
    </lineage>
</organism>
<dbReference type="RefSeq" id="XP_033685318.1">
    <property type="nucleotide sequence ID" value="XM_033821764.1"/>
</dbReference>
<sequence>MAALSMCLKCAGKTASRVRSNSKVFSSQNQHPPPNLNLRLREDTAVKEVEKLQQTTTKTSHTQTTVPPHSHNLIPATPPLRSSDTHNSHSDLPSQDNKTQIRGTAPNDAMQVTDLITSKVFTACIASVFFTVCIHLLCRGPDGAPQKPPSLAVVARRCGAVRGVPEDVSSR</sequence>
<accession>A0A6A6IIB1</accession>
<dbReference type="AlphaFoldDB" id="A0A6A6IIB1"/>
<dbReference type="Proteomes" id="UP000800094">
    <property type="component" value="Unassembled WGS sequence"/>
</dbReference>
<evidence type="ECO:0000256" key="1">
    <source>
        <dbReference type="SAM" id="MobiDB-lite"/>
    </source>
</evidence>
<gene>
    <name evidence="2" type="ORF">BU26DRAFT_299911</name>
</gene>